<keyword evidence="1" id="KW-0812">Transmembrane</keyword>
<evidence type="ECO:0000313" key="3">
    <source>
        <dbReference type="WBParaSite" id="ACRNAN_scaffold8023.g21008.t1"/>
    </source>
</evidence>
<proteinExistence type="predicted"/>
<dbReference type="WBParaSite" id="ACRNAN_scaffold8023.g21008.t1">
    <property type="protein sequence ID" value="ACRNAN_scaffold8023.g21008.t1"/>
    <property type="gene ID" value="ACRNAN_scaffold8023.g21008"/>
</dbReference>
<reference evidence="3" key="1">
    <citation type="submission" date="2022-11" db="UniProtKB">
        <authorList>
            <consortium name="WormBaseParasite"/>
        </authorList>
    </citation>
    <scope>IDENTIFICATION</scope>
</reference>
<feature type="transmembrane region" description="Helical" evidence="1">
    <location>
        <begin position="31"/>
        <end position="52"/>
    </location>
</feature>
<keyword evidence="1" id="KW-0472">Membrane</keyword>
<keyword evidence="2" id="KW-1185">Reference proteome</keyword>
<sequence>MKISYIIDRIIMKLDRAEFSRHILVPIKSSIFSVKAMLFVIMLGIDIFSAYWKKISTIDDNPTIEFSNFNTPM</sequence>
<protein>
    <submittedName>
        <fullName evidence="3">Uncharacterized protein</fullName>
    </submittedName>
</protein>
<dbReference type="Proteomes" id="UP000887540">
    <property type="component" value="Unplaced"/>
</dbReference>
<organism evidence="2 3">
    <name type="scientific">Acrobeloides nanus</name>
    <dbReference type="NCBI Taxonomy" id="290746"/>
    <lineage>
        <taxon>Eukaryota</taxon>
        <taxon>Metazoa</taxon>
        <taxon>Ecdysozoa</taxon>
        <taxon>Nematoda</taxon>
        <taxon>Chromadorea</taxon>
        <taxon>Rhabditida</taxon>
        <taxon>Tylenchina</taxon>
        <taxon>Cephalobomorpha</taxon>
        <taxon>Cephaloboidea</taxon>
        <taxon>Cephalobidae</taxon>
        <taxon>Acrobeloides</taxon>
    </lineage>
</organism>
<dbReference type="AlphaFoldDB" id="A0A914EIR9"/>
<evidence type="ECO:0000256" key="1">
    <source>
        <dbReference type="SAM" id="Phobius"/>
    </source>
</evidence>
<evidence type="ECO:0000313" key="2">
    <source>
        <dbReference type="Proteomes" id="UP000887540"/>
    </source>
</evidence>
<name>A0A914EIR9_9BILA</name>
<keyword evidence="1" id="KW-1133">Transmembrane helix</keyword>
<accession>A0A914EIR9</accession>